<accession>A0ABN0UX50</accession>
<dbReference type="Gene3D" id="3.20.20.80">
    <property type="entry name" value="Glycosidases"/>
    <property type="match status" value="1"/>
</dbReference>
<dbReference type="PANTHER" id="PTHR42976">
    <property type="entry name" value="BIFUNCTIONAL CHITINASE/LYSOZYME-RELATED"/>
    <property type="match status" value="1"/>
</dbReference>
<dbReference type="InterPro" id="IPR052750">
    <property type="entry name" value="GH18_Chitinase"/>
</dbReference>
<gene>
    <name evidence="1" type="ORF">GCM10009539_58150</name>
</gene>
<protein>
    <recommendedName>
        <fullName evidence="3">Chitinase</fullName>
    </recommendedName>
</protein>
<evidence type="ECO:0008006" key="3">
    <source>
        <dbReference type="Google" id="ProtNLM"/>
    </source>
</evidence>
<dbReference type="PANTHER" id="PTHR42976:SF1">
    <property type="entry name" value="GH18 DOMAIN-CONTAINING PROTEIN-RELATED"/>
    <property type="match status" value="1"/>
</dbReference>
<dbReference type="InterPro" id="IPR017853">
    <property type="entry name" value="GH"/>
</dbReference>
<name>A0ABN0UX50_9ACTN</name>
<reference evidence="1 2" key="1">
    <citation type="journal article" date="2019" name="Int. J. Syst. Evol. Microbiol.">
        <title>The Global Catalogue of Microorganisms (GCM) 10K type strain sequencing project: providing services to taxonomists for standard genome sequencing and annotation.</title>
        <authorList>
            <consortium name="The Broad Institute Genomics Platform"/>
            <consortium name="The Broad Institute Genome Sequencing Center for Infectious Disease"/>
            <person name="Wu L."/>
            <person name="Ma J."/>
        </authorList>
    </citation>
    <scope>NUCLEOTIDE SEQUENCE [LARGE SCALE GENOMIC DNA]</scope>
    <source>
        <strain evidence="1 2">JCM 10425</strain>
    </source>
</reference>
<dbReference type="RefSeq" id="WP_344652093.1">
    <property type="nucleotide sequence ID" value="NZ_BAAAGX010000023.1"/>
</dbReference>
<evidence type="ECO:0000313" key="2">
    <source>
        <dbReference type="Proteomes" id="UP001500967"/>
    </source>
</evidence>
<dbReference type="Proteomes" id="UP001500967">
    <property type="component" value="Unassembled WGS sequence"/>
</dbReference>
<sequence length="340" mass="35141">MLIGVAVVAILAAAATAVVFLRNGDDDKSGTVTAKTELGTVYAPYVYVTLADRPSLSEIAQKTGANGLHLGFAITKGDECDLTWDGTTALDKYQDEIAAAVNKGIEVIVSTGGASGGDVAQACGDAETTQEQLQKLVDLGVRYLDFDVEGEERVADAEANEVRAKAILALQQKNPDLKVSFTLAAASPTDATTAAGAANTAPWVAAVDAGVAIDRINLMTMNFGGTVAPQDMAAAATAAATGLHSQIETIQGIDSADAWGMVGITPMIGVNDLTTETFSLDNAKTVTEFATKNSVGMLSYWSAGRDTQCGADVTKQPVANCSGVDQDEYAFASIFQGVLQ</sequence>
<evidence type="ECO:0000313" key="1">
    <source>
        <dbReference type="EMBL" id="GAA0264212.1"/>
    </source>
</evidence>
<dbReference type="SUPFAM" id="SSF51445">
    <property type="entry name" value="(Trans)glycosidases"/>
    <property type="match status" value="1"/>
</dbReference>
<proteinExistence type="predicted"/>
<keyword evidence="2" id="KW-1185">Reference proteome</keyword>
<comment type="caution">
    <text evidence="1">The sequence shown here is derived from an EMBL/GenBank/DDBJ whole genome shotgun (WGS) entry which is preliminary data.</text>
</comment>
<organism evidence="1 2">
    <name type="scientific">Cryptosporangium japonicum</name>
    <dbReference type="NCBI Taxonomy" id="80872"/>
    <lineage>
        <taxon>Bacteria</taxon>
        <taxon>Bacillati</taxon>
        <taxon>Actinomycetota</taxon>
        <taxon>Actinomycetes</taxon>
        <taxon>Cryptosporangiales</taxon>
        <taxon>Cryptosporangiaceae</taxon>
        <taxon>Cryptosporangium</taxon>
    </lineage>
</organism>
<dbReference type="EMBL" id="BAAAGX010000023">
    <property type="protein sequence ID" value="GAA0264212.1"/>
    <property type="molecule type" value="Genomic_DNA"/>
</dbReference>